<reference evidence="1" key="1">
    <citation type="submission" date="2022-05" db="EMBL/GenBank/DDBJ databases">
        <title>The Musa troglodytarum L. genome provides insights into the mechanism of non-climacteric behaviour and enrichment of carotenoids.</title>
        <authorList>
            <person name="Wang J."/>
        </authorList>
    </citation>
    <scope>NUCLEOTIDE SEQUENCE</scope>
    <source>
        <tissue evidence="1">Leaf</tissue>
    </source>
</reference>
<protein>
    <submittedName>
        <fullName evidence="1">Uncharacterized protein</fullName>
    </submittedName>
</protein>
<keyword evidence="2" id="KW-1185">Reference proteome</keyword>
<name>A0A9E7IAU9_9LILI</name>
<proteinExistence type="predicted"/>
<dbReference type="EMBL" id="CP097511">
    <property type="protein sequence ID" value="URE48524.1"/>
    <property type="molecule type" value="Genomic_DNA"/>
</dbReference>
<sequence>MNHSVFLFRSGAAPSSRRASPSRRLLLSVFRYQASGGRRGVFAQARRKNKGELGGSTDSVVGTAESLWSASKEQRQIPNPVSLDAGRAAKFLGGRNPSKRVSLLKLLQWGGSCNPGRWQSSCGCHSIITFFWEMQGFSIAPDNHVPQVNINKVFGEVELVGRLRSAFDLDDNSAKDNATVKEHHITIGSSKGHFVRMRHEQQQHVLILCDMPEVWSQSALPQATEFHGFLVRT</sequence>
<evidence type="ECO:0000313" key="1">
    <source>
        <dbReference type="EMBL" id="URE48524.1"/>
    </source>
</evidence>
<dbReference type="Proteomes" id="UP001055439">
    <property type="component" value="Chromosome 9"/>
</dbReference>
<gene>
    <name evidence="1" type="ORF">MUK42_13502</name>
</gene>
<organism evidence="1 2">
    <name type="scientific">Musa troglodytarum</name>
    <name type="common">fe'i banana</name>
    <dbReference type="NCBI Taxonomy" id="320322"/>
    <lineage>
        <taxon>Eukaryota</taxon>
        <taxon>Viridiplantae</taxon>
        <taxon>Streptophyta</taxon>
        <taxon>Embryophyta</taxon>
        <taxon>Tracheophyta</taxon>
        <taxon>Spermatophyta</taxon>
        <taxon>Magnoliopsida</taxon>
        <taxon>Liliopsida</taxon>
        <taxon>Zingiberales</taxon>
        <taxon>Musaceae</taxon>
        <taxon>Musa</taxon>
    </lineage>
</organism>
<evidence type="ECO:0000313" key="2">
    <source>
        <dbReference type="Proteomes" id="UP001055439"/>
    </source>
</evidence>
<accession>A0A9E7IAU9</accession>
<dbReference type="AlphaFoldDB" id="A0A9E7IAU9"/>